<dbReference type="HOGENOM" id="CLU_3344614_0_0_9"/>
<dbReference type="EMBL" id="CP009416">
    <property type="protein sequence ID" value="AJD89404.1"/>
    <property type="molecule type" value="Genomic_DNA"/>
</dbReference>
<dbReference type="AlphaFoldDB" id="A0A0B5AN48"/>
<dbReference type="STRING" id="1508404.JMA_00870"/>
<name>A0A0B5AN48_9BACL</name>
<proteinExistence type="predicted"/>
<evidence type="ECO:0000313" key="1">
    <source>
        <dbReference type="EMBL" id="AJD89404.1"/>
    </source>
</evidence>
<sequence length="37" mass="4019">MDPRFRVNGAADFLAVWVLLFAGRRQGGLVAEDAVLS</sequence>
<evidence type="ECO:0000313" key="2">
    <source>
        <dbReference type="Proteomes" id="UP000031449"/>
    </source>
</evidence>
<accession>A0A0B5AN48</accession>
<keyword evidence="2" id="KW-1185">Reference proteome</keyword>
<dbReference type="Proteomes" id="UP000031449">
    <property type="component" value="Chromosome"/>
</dbReference>
<organism evidence="1 2">
    <name type="scientific">Jeotgalibacillus malaysiensis</name>
    <dbReference type="NCBI Taxonomy" id="1508404"/>
    <lineage>
        <taxon>Bacteria</taxon>
        <taxon>Bacillati</taxon>
        <taxon>Bacillota</taxon>
        <taxon>Bacilli</taxon>
        <taxon>Bacillales</taxon>
        <taxon>Caryophanaceae</taxon>
        <taxon>Jeotgalibacillus</taxon>
    </lineage>
</organism>
<gene>
    <name evidence="1" type="ORF">JMA_00870</name>
</gene>
<reference evidence="1 2" key="1">
    <citation type="submission" date="2014-08" db="EMBL/GenBank/DDBJ databases">
        <title>Complete genome of a marine bacteria Jeotgalibacillus malaysiensis.</title>
        <authorList>
            <person name="Yaakop A.S."/>
            <person name="Chan K.-G."/>
            <person name="Goh K.M."/>
        </authorList>
    </citation>
    <scope>NUCLEOTIDE SEQUENCE [LARGE SCALE GENOMIC DNA]</scope>
    <source>
        <strain evidence="1 2">D5</strain>
    </source>
</reference>
<dbReference type="BioCyc" id="JESP1508404:G14D9-9274-MONOMER"/>
<dbReference type="KEGG" id="jeo:JMA_00870"/>
<protein>
    <submittedName>
        <fullName evidence="1">Uncharacterized protein</fullName>
    </submittedName>
</protein>